<dbReference type="AlphaFoldDB" id="A0A8K1CF10"/>
<evidence type="ECO:0008006" key="4">
    <source>
        <dbReference type="Google" id="ProtNLM"/>
    </source>
</evidence>
<accession>A0A8K1CF10</accession>
<evidence type="ECO:0000313" key="3">
    <source>
        <dbReference type="Proteomes" id="UP000794436"/>
    </source>
</evidence>
<dbReference type="EMBL" id="SPLM01000075">
    <property type="protein sequence ID" value="TMW61818.1"/>
    <property type="molecule type" value="Genomic_DNA"/>
</dbReference>
<feature type="region of interest" description="Disordered" evidence="1">
    <location>
        <begin position="397"/>
        <end position="425"/>
    </location>
</feature>
<name>A0A8K1CF10_PYTOL</name>
<feature type="compositionally biased region" description="Basic residues" evidence="1">
    <location>
        <begin position="504"/>
        <end position="518"/>
    </location>
</feature>
<evidence type="ECO:0000256" key="1">
    <source>
        <dbReference type="SAM" id="MobiDB-lite"/>
    </source>
</evidence>
<reference evidence="2" key="1">
    <citation type="submission" date="2019-03" db="EMBL/GenBank/DDBJ databases">
        <title>Long read genome sequence of the mycoparasitic Pythium oligandrum ATCC 38472 isolated from sugarbeet rhizosphere.</title>
        <authorList>
            <person name="Gaulin E."/>
        </authorList>
    </citation>
    <scope>NUCLEOTIDE SEQUENCE</scope>
    <source>
        <strain evidence="2">ATCC 38472_TT</strain>
    </source>
</reference>
<keyword evidence="3" id="KW-1185">Reference proteome</keyword>
<dbReference type="PANTHER" id="PTHR39200:SF1">
    <property type="entry name" value="AUTO-TRANSPORTER ADHESIN HEAD GIN DOMAIN-CONTAINING PROTEIN-RELATED"/>
    <property type="match status" value="1"/>
</dbReference>
<sequence length="529" mass="57773">MLGRLRPVAKPFMTRPHLSRGWHSSRHQARGLRVHRSAITTPKDPIHSRQLVEQTWTISGGVFHPRHPRHRVHQPSGIEKLKIKTPGLTVISVRPEHLAATTENLLAQVRVSSNAKEIVESLQVASRQPHCLALDFQAPPYLHGSYYGAPIRGNLLTEITLAHPQQLRSLSVAGGGDVVVLDDVLVSEATAEYAGYRQSSLELAAFGDSRLFIDTVNSEMQLRDLNVGVVGDGRVYMSFPSLSVTRRADLGVGGNGSLDMIVGRLETPMLNTRVMGDGCVALEASQPIQGSVVNARVLGSGLIHVQAPEAKIPKVAEGATPPTRQVFHQDISITGAGSVNLSDVPTHSAKIRLVKGSHVSVQVTDRLELRAMGSSSVECVNGVPAYADVRGIPPPSLLETDRSVKQAAEQAATSAKPSVPTAESAFTQDTALPITTSSWGNHWGSHWGSQWGHGWGHGYGQGDWRGDYERCHRRRGRWIVPVLVAGSVFVWYRHHTCHCENHRQGGHHGHCHRRHHYAHQTETEASQTK</sequence>
<comment type="caution">
    <text evidence="2">The sequence shown here is derived from an EMBL/GenBank/DDBJ whole genome shotgun (WGS) entry which is preliminary data.</text>
</comment>
<proteinExistence type="predicted"/>
<dbReference type="Proteomes" id="UP000794436">
    <property type="component" value="Unassembled WGS sequence"/>
</dbReference>
<protein>
    <recommendedName>
        <fullName evidence="4">Adhesin domain-containing protein</fullName>
    </recommendedName>
</protein>
<organism evidence="2 3">
    <name type="scientific">Pythium oligandrum</name>
    <name type="common">Mycoparasitic fungus</name>
    <dbReference type="NCBI Taxonomy" id="41045"/>
    <lineage>
        <taxon>Eukaryota</taxon>
        <taxon>Sar</taxon>
        <taxon>Stramenopiles</taxon>
        <taxon>Oomycota</taxon>
        <taxon>Peronosporomycetes</taxon>
        <taxon>Pythiales</taxon>
        <taxon>Pythiaceae</taxon>
        <taxon>Pythium</taxon>
    </lineage>
</organism>
<evidence type="ECO:0000313" key="2">
    <source>
        <dbReference type="EMBL" id="TMW61818.1"/>
    </source>
</evidence>
<feature type="region of interest" description="Disordered" evidence="1">
    <location>
        <begin position="504"/>
        <end position="529"/>
    </location>
</feature>
<dbReference type="Gene3D" id="2.160.20.120">
    <property type="match status" value="2"/>
</dbReference>
<gene>
    <name evidence="2" type="ORF">Poli38472_010881</name>
</gene>
<dbReference type="OrthoDB" id="108107at2759"/>
<dbReference type="PANTHER" id="PTHR39200">
    <property type="entry name" value="HYPOTHETICAL EXPORTED PROTEIN"/>
    <property type="match status" value="1"/>
</dbReference>